<sequence length="126" mass="14117">MEVRSRAFAGLWSLRVLVLSDSGIQLLQLEAFYSLSFLEKLDMSRKKLCRLPLDFSHSLPSVRELRLDHNTLEWLEVSSLEKLDLSHNHTFCTQEPSGAGLACATSTSMPTSWELCAMVPCPCCPS</sequence>
<evidence type="ECO:0000313" key="5">
    <source>
        <dbReference type="RefSeq" id="XP_038837076.1"/>
    </source>
</evidence>
<dbReference type="InterPro" id="IPR032675">
    <property type="entry name" value="LRR_dom_sf"/>
</dbReference>
<keyword evidence="2" id="KW-0677">Repeat</keyword>
<evidence type="ECO:0000256" key="1">
    <source>
        <dbReference type="ARBA" id="ARBA00022614"/>
    </source>
</evidence>
<feature type="signal peptide" evidence="3">
    <location>
        <begin position="1"/>
        <end position="20"/>
    </location>
</feature>
<reference evidence="5" key="1">
    <citation type="submission" date="2025-08" db="UniProtKB">
        <authorList>
            <consortium name="RefSeq"/>
        </authorList>
    </citation>
    <scope>IDENTIFICATION</scope>
    <source>
        <tissue evidence="5">White muscle</tissue>
    </source>
</reference>
<dbReference type="PANTHER" id="PTHR45617">
    <property type="entry name" value="LEUCINE RICH REPEAT FAMILY PROTEIN"/>
    <property type="match status" value="1"/>
</dbReference>
<dbReference type="InterPro" id="IPR001611">
    <property type="entry name" value="Leu-rich_rpt"/>
</dbReference>
<keyword evidence="4" id="KW-1185">Reference proteome</keyword>
<evidence type="ECO:0000256" key="3">
    <source>
        <dbReference type="SAM" id="SignalP"/>
    </source>
</evidence>
<dbReference type="Gene3D" id="3.80.10.10">
    <property type="entry name" value="Ribonuclease Inhibitor"/>
    <property type="match status" value="1"/>
</dbReference>
<keyword evidence="3" id="KW-0732">Signal</keyword>
<dbReference type="SUPFAM" id="SSF52058">
    <property type="entry name" value="L domain-like"/>
    <property type="match status" value="1"/>
</dbReference>
<protein>
    <submittedName>
        <fullName evidence="5">Leucine-rich repeat and transmembrane domain-containing protein 1-like</fullName>
    </submittedName>
</protein>
<dbReference type="GeneID" id="120034549"/>
<dbReference type="KEGG" id="snh:120034549"/>
<organism evidence="4 5">
    <name type="scientific">Salvelinus namaycush</name>
    <name type="common">Lake trout</name>
    <name type="synonym">Salmo namaycush</name>
    <dbReference type="NCBI Taxonomy" id="8040"/>
    <lineage>
        <taxon>Eukaryota</taxon>
        <taxon>Metazoa</taxon>
        <taxon>Chordata</taxon>
        <taxon>Craniata</taxon>
        <taxon>Vertebrata</taxon>
        <taxon>Euteleostomi</taxon>
        <taxon>Actinopterygii</taxon>
        <taxon>Neopterygii</taxon>
        <taxon>Teleostei</taxon>
        <taxon>Protacanthopterygii</taxon>
        <taxon>Salmoniformes</taxon>
        <taxon>Salmonidae</taxon>
        <taxon>Salmoninae</taxon>
        <taxon>Salvelinus</taxon>
    </lineage>
</organism>
<accession>A0A8U0U312</accession>
<feature type="chain" id="PRO_5035719727" evidence="3">
    <location>
        <begin position="21"/>
        <end position="126"/>
    </location>
</feature>
<evidence type="ECO:0000256" key="2">
    <source>
        <dbReference type="ARBA" id="ARBA00022737"/>
    </source>
</evidence>
<dbReference type="AlphaFoldDB" id="A0A8U0U312"/>
<keyword evidence="1" id="KW-0433">Leucine-rich repeat</keyword>
<evidence type="ECO:0000313" key="4">
    <source>
        <dbReference type="Proteomes" id="UP000808372"/>
    </source>
</evidence>
<name>A0A8U0U312_SALNM</name>
<dbReference type="RefSeq" id="XP_038837076.1">
    <property type="nucleotide sequence ID" value="XM_038981148.1"/>
</dbReference>
<dbReference type="Proteomes" id="UP000808372">
    <property type="component" value="Chromosome 41"/>
</dbReference>
<dbReference type="PANTHER" id="PTHR45617:SF181">
    <property type="entry name" value="LP04042P"/>
    <property type="match status" value="1"/>
</dbReference>
<proteinExistence type="predicted"/>
<dbReference type="Pfam" id="PF13855">
    <property type="entry name" value="LRR_8"/>
    <property type="match status" value="1"/>
</dbReference>
<gene>
    <name evidence="5" type="primary">LOC120034549</name>
</gene>